<dbReference type="InterPro" id="IPR000772">
    <property type="entry name" value="Ricin_B_lectin"/>
</dbReference>
<evidence type="ECO:0000313" key="3">
    <source>
        <dbReference type="EMBL" id="QHA09816.1"/>
    </source>
</evidence>
<dbReference type="PROSITE" id="PS50231">
    <property type="entry name" value="RICIN_B_LECTIN"/>
    <property type="match status" value="1"/>
</dbReference>
<evidence type="ECO:0000256" key="1">
    <source>
        <dbReference type="SAM" id="MobiDB-lite"/>
    </source>
</evidence>
<feature type="compositionally biased region" description="Gly residues" evidence="1">
    <location>
        <begin position="38"/>
        <end position="89"/>
    </location>
</feature>
<proteinExistence type="predicted"/>
<dbReference type="InterPro" id="IPR035992">
    <property type="entry name" value="Ricin_B-like_lectins"/>
</dbReference>
<dbReference type="KEGG" id="sbro:GQF42_25380"/>
<reference evidence="3 4" key="1">
    <citation type="submission" date="2019-12" db="EMBL/GenBank/DDBJ databases">
        <title>Streptomyces sp. strain T44 isolated from rhizosphere soil of Broussonetia papyrifera.</title>
        <authorList>
            <person name="Mo P."/>
        </authorList>
    </citation>
    <scope>NUCLEOTIDE SEQUENCE [LARGE SCALE GENOMIC DNA]</scope>
    <source>
        <strain evidence="3 4">T44</strain>
    </source>
</reference>
<accession>A0A6I6NP48</accession>
<feature type="region of interest" description="Disordered" evidence="1">
    <location>
        <begin position="1"/>
        <end position="93"/>
    </location>
</feature>
<dbReference type="Proteomes" id="UP000436138">
    <property type="component" value="Chromosome"/>
</dbReference>
<evidence type="ECO:0000259" key="2">
    <source>
        <dbReference type="Pfam" id="PF00652"/>
    </source>
</evidence>
<evidence type="ECO:0000313" key="4">
    <source>
        <dbReference type="Proteomes" id="UP000436138"/>
    </source>
</evidence>
<organism evidence="3 4">
    <name type="scientific">Streptomyces broussonetiae</name>
    <dbReference type="NCBI Taxonomy" id="2686304"/>
    <lineage>
        <taxon>Bacteria</taxon>
        <taxon>Bacillati</taxon>
        <taxon>Actinomycetota</taxon>
        <taxon>Actinomycetes</taxon>
        <taxon>Kitasatosporales</taxon>
        <taxon>Streptomycetaceae</taxon>
        <taxon>Streptomyces</taxon>
    </lineage>
</organism>
<dbReference type="CDD" id="cd23415">
    <property type="entry name" value="beta-trefoil_Ricin_AH"/>
    <property type="match status" value="1"/>
</dbReference>
<dbReference type="Pfam" id="PF00652">
    <property type="entry name" value="Ricin_B_lectin"/>
    <property type="match status" value="1"/>
</dbReference>
<dbReference type="Gene3D" id="2.80.10.50">
    <property type="match status" value="1"/>
</dbReference>
<feature type="domain" description="Ricin B lectin" evidence="2">
    <location>
        <begin position="92"/>
        <end position="205"/>
    </location>
</feature>
<dbReference type="AlphaFoldDB" id="A0A6I6NP48"/>
<name>A0A6I6NP48_9ACTN</name>
<sequence length="208" mass="19378">MPDPVRQAHRGLGQVHVLDAGQPPAGDREHRTGTHGSASGGATGATGSGGSGSGPGGSSSSGGSPGGSGGSGGSSGSGGPGGGSGGSGSGSFHLQNGENGKCLTQVYGSTGLGSCSAPTARWTFRSAAGGGVKVVNVSTGACLSANGNGQAVFVGDCAQGGSNLRWTAGSGGFLRTVFDGGCLDLAFGGGVAEANCASGASSQSWART</sequence>
<dbReference type="SUPFAM" id="SSF50370">
    <property type="entry name" value="Ricin B-like lectins"/>
    <property type="match status" value="1"/>
</dbReference>
<protein>
    <recommendedName>
        <fullName evidence="2">Ricin B lectin domain-containing protein</fullName>
    </recommendedName>
</protein>
<gene>
    <name evidence="3" type="ORF">GQF42_25380</name>
</gene>
<dbReference type="EMBL" id="CP047020">
    <property type="protein sequence ID" value="QHA09816.1"/>
    <property type="molecule type" value="Genomic_DNA"/>
</dbReference>
<keyword evidence="4" id="KW-1185">Reference proteome</keyword>